<feature type="coiled-coil region" evidence="1">
    <location>
        <begin position="215"/>
        <end position="242"/>
    </location>
</feature>
<dbReference type="GO" id="GO:0000502">
    <property type="term" value="C:proteasome complex"/>
    <property type="evidence" value="ECO:0007669"/>
    <property type="project" value="UniProtKB-KW"/>
</dbReference>
<keyword evidence="2" id="KW-0647">Proteasome</keyword>
<reference evidence="2" key="1">
    <citation type="journal article" date="2020" name="mSystems">
        <title>Genome- and Community-Level Interaction Insights into Carbon Utilization and Element Cycling Functions of Hydrothermarchaeota in Hydrothermal Sediment.</title>
        <authorList>
            <person name="Zhou Z."/>
            <person name="Liu Y."/>
            <person name="Xu W."/>
            <person name="Pan J."/>
            <person name="Luo Z.H."/>
            <person name="Li M."/>
        </authorList>
    </citation>
    <scope>NUCLEOTIDE SEQUENCE [LARGE SCALE GENOMIC DNA]</scope>
    <source>
        <strain evidence="2">SpSt-648</strain>
    </source>
</reference>
<sequence length="251" mass="28450">MNNRFVEIRFFQPIEKEELRNSVFITGYPGFGLVGLLASKHIVSEIGLKKIGFITTRYMMEVTYYSNKLGIVYPFELYFGKVKDRKILVLLNHTIPHDRERTIYVDTICKWLKNTGISSSILIGGLDPRVKESETETFRWLPFSGFKGEINAPKLVEKYIVGPLALTLLFLNAYEIPGVVILAYAEMYRPDPRASAVAVKVVSQLLGLEIDTKKLLEEASIIEALEEEKERILEAIESESGGAKRGYSIHV</sequence>
<dbReference type="Pfam" id="PF09754">
    <property type="entry name" value="PAC2"/>
    <property type="match status" value="1"/>
</dbReference>
<dbReference type="Gene3D" id="3.40.50.10900">
    <property type="entry name" value="PAC-like subunit"/>
    <property type="match status" value="1"/>
</dbReference>
<dbReference type="PANTHER" id="PTHR35610:SF3">
    <property type="entry name" value="PROTEASOME ASSEMBLY CHAPERONE FAMILY PROTEIN"/>
    <property type="match status" value="1"/>
</dbReference>
<evidence type="ECO:0000256" key="1">
    <source>
        <dbReference type="SAM" id="Coils"/>
    </source>
</evidence>
<gene>
    <name evidence="2" type="ORF">ENU20_01415</name>
</gene>
<protein>
    <submittedName>
        <fullName evidence="2">Proteasome assembly chaperone family protein</fullName>
    </submittedName>
</protein>
<dbReference type="AlphaFoldDB" id="A0A7C4JLK2"/>
<accession>A0A7C4JLK2</accession>
<dbReference type="InterPro" id="IPR038389">
    <property type="entry name" value="PSMG2_sf"/>
</dbReference>
<organism evidence="2">
    <name type="scientific">Staphylothermus marinus</name>
    <dbReference type="NCBI Taxonomy" id="2280"/>
    <lineage>
        <taxon>Archaea</taxon>
        <taxon>Thermoproteota</taxon>
        <taxon>Thermoprotei</taxon>
        <taxon>Desulfurococcales</taxon>
        <taxon>Desulfurococcaceae</taxon>
        <taxon>Staphylothermus</taxon>
    </lineage>
</organism>
<dbReference type="SUPFAM" id="SSF159659">
    <property type="entry name" value="Cgl1923-like"/>
    <property type="match status" value="1"/>
</dbReference>
<dbReference type="EMBL" id="DTBP01000012">
    <property type="protein sequence ID" value="HGQ73722.1"/>
    <property type="molecule type" value="Genomic_DNA"/>
</dbReference>
<comment type="caution">
    <text evidence="2">The sequence shown here is derived from an EMBL/GenBank/DDBJ whole genome shotgun (WGS) entry which is preliminary data.</text>
</comment>
<proteinExistence type="predicted"/>
<keyword evidence="1" id="KW-0175">Coiled coil</keyword>
<name>A0A7C4JLK2_STAMA</name>
<dbReference type="InterPro" id="IPR019151">
    <property type="entry name" value="Proteasome_assmbl_chaperone_2"/>
</dbReference>
<dbReference type="PANTHER" id="PTHR35610">
    <property type="entry name" value="3-ISOPROPYLMALATE DEHYDRATASE-RELATED"/>
    <property type="match status" value="1"/>
</dbReference>
<evidence type="ECO:0000313" key="2">
    <source>
        <dbReference type="EMBL" id="HGQ73722.1"/>
    </source>
</evidence>